<dbReference type="InterPro" id="IPR036864">
    <property type="entry name" value="Zn2-C6_fun-type_DNA-bd_sf"/>
</dbReference>
<keyword evidence="4" id="KW-0804">Transcription</keyword>
<evidence type="ECO:0000256" key="1">
    <source>
        <dbReference type="ARBA" id="ARBA00004123"/>
    </source>
</evidence>
<feature type="compositionally biased region" description="Low complexity" evidence="6">
    <location>
        <begin position="660"/>
        <end position="672"/>
    </location>
</feature>
<comment type="subcellular location">
    <subcellularLocation>
        <location evidence="1">Nucleus</location>
    </subcellularLocation>
</comment>
<dbReference type="GO" id="GO:0000981">
    <property type="term" value="F:DNA-binding transcription factor activity, RNA polymerase II-specific"/>
    <property type="evidence" value="ECO:0007669"/>
    <property type="project" value="InterPro"/>
</dbReference>
<keyword evidence="3" id="KW-0805">Transcription regulation</keyword>
<accession>A0AAV9GWY3</accession>
<dbReference type="AlphaFoldDB" id="A0AAV9GWY3"/>
<dbReference type="Proteomes" id="UP001321760">
    <property type="component" value="Unassembled WGS sequence"/>
</dbReference>
<dbReference type="PANTHER" id="PTHR47338:SF5">
    <property type="entry name" value="ZN(II)2CYS6 TRANSCRIPTION FACTOR (EUROFUNG)"/>
    <property type="match status" value="1"/>
</dbReference>
<evidence type="ECO:0000256" key="4">
    <source>
        <dbReference type="ARBA" id="ARBA00023163"/>
    </source>
</evidence>
<dbReference type="SMART" id="SM00066">
    <property type="entry name" value="GAL4"/>
    <property type="match status" value="1"/>
</dbReference>
<evidence type="ECO:0000259" key="7">
    <source>
        <dbReference type="PROSITE" id="PS50048"/>
    </source>
</evidence>
<organism evidence="8 9">
    <name type="scientific">Podospora aff. communis PSN243</name>
    <dbReference type="NCBI Taxonomy" id="3040156"/>
    <lineage>
        <taxon>Eukaryota</taxon>
        <taxon>Fungi</taxon>
        <taxon>Dikarya</taxon>
        <taxon>Ascomycota</taxon>
        <taxon>Pezizomycotina</taxon>
        <taxon>Sordariomycetes</taxon>
        <taxon>Sordariomycetidae</taxon>
        <taxon>Sordariales</taxon>
        <taxon>Podosporaceae</taxon>
        <taxon>Podospora</taxon>
    </lineage>
</organism>
<dbReference type="CDD" id="cd12148">
    <property type="entry name" value="fungal_TF_MHR"/>
    <property type="match status" value="1"/>
</dbReference>
<keyword evidence="9" id="KW-1185">Reference proteome</keyword>
<feature type="domain" description="Zn(2)-C6 fungal-type" evidence="7">
    <location>
        <begin position="50"/>
        <end position="85"/>
    </location>
</feature>
<dbReference type="Pfam" id="PF04082">
    <property type="entry name" value="Fungal_trans"/>
    <property type="match status" value="1"/>
</dbReference>
<dbReference type="GO" id="GO:0003677">
    <property type="term" value="F:DNA binding"/>
    <property type="evidence" value="ECO:0007669"/>
    <property type="project" value="InterPro"/>
</dbReference>
<feature type="region of interest" description="Disordered" evidence="6">
    <location>
        <begin position="1"/>
        <end position="45"/>
    </location>
</feature>
<dbReference type="InterPro" id="IPR050815">
    <property type="entry name" value="TF_fung"/>
</dbReference>
<protein>
    <recommendedName>
        <fullName evidence="7">Zn(2)-C6 fungal-type domain-containing protein</fullName>
    </recommendedName>
</protein>
<sequence>MDAEMASLPAAAPDGQMVQQQHSQHPQQLSPPLPAQNGQPAAIKRRSPIACRRCRRMRSKCVHEKGKSPCQACAEAGIGPNECVFPVRGQPDHDRDYRHPRMRSEKNSKRDPTKVRRDILDAPVVRSPTAPLPGPQRPPKGTDEWDLLPPLHEVIDSVNRFTRHYFQLGFIHKPSFPERLRTNHRSVSVFLLLSLLSVSARLTPSLVERYGGTVGAAEVFMERASHLALSELYKEPTLERCQAFYLLSISQQGSGLKYQSSINFGIAVKIATILRLHREETYKLPNAIPEAIVELESARRTLWMLHSQDNLHSGPNAPISLSAGDITTLLPSNEADFAHARIPMTRAALEDTPPAKLNPDLTRLKDKSLFATLIQSHYYWGAISRRAVHNEKCPNPWDENSEYATIKKRLMEWEKDLPGDHRWSKVLLKGHKQDGQDLAYLGVTMVTRLCNIVIRKAYLWEMVNYDRSDPIYIKCFKPMARELFDNVENLYEQIETQYNDRTGEEGMGGQMAAFIIYSCGFLAAYLCKYKIDASRSVISKARTIVGHILTILGESKDIWPLASRWHTHLEEFYTSRNGMSKEAEGSMADSAMLQKDPIPHILHHPPHAQPPAKASSPEENGIANSQSPDGNMHGISQQPNAPAQYIDPNLRLPPPPPAQSQPVQSPIQQQQPMAPPPPPPHMQTAQAVQAQAQAQQAMNARRPSDNLSLLIEAFDTQTAGSAIGTPTGQPPGQQPYDPQVPPQPYYHPSTLGPDGYETQLAYYLEDTVPTTVPVPTAMPGWGMGNGMPISGPGMFYQ</sequence>
<reference evidence="8" key="2">
    <citation type="submission" date="2023-05" db="EMBL/GenBank/DDBJ databases">
        <authorList>
            <consortium name="Lawrence Berkeley National Laboratory"/>
            <person name="Steindorff A."/>
            <person name="Hensen N."/>
            <person name="Bonometti L."/>
            <person name="Westerberg I."/>
            <person name="Brannstrom I.O."/>
            <person name="Guillou S."/>
            <person name="Cros-Aarteil S."/>
            <person name="Calhoun S."/>
            <person name="Haridas S."/>
            <person name="Kuo A."/>
            <person name="Mondo S."/>
            <person name="Pangilinan J."/>
            <person name="Riley R."/>
            <person name="Labutti K."/>
            <person name="Andreopoulos B."/>
            <person name="Lipzen A."/>
            <person name="Chen C."/>
            <person name="Yanf M."/>
            <person name="Daum C."/>
            <person name="Ng V."/>
            <person name="Clum A."/>
            <person name="Ohm R."/>
            <person name="Martin F."/>
            <person name="Silar P."/>
            <person name="Natvig D."/>
            <person name="Lalanne C."/>
            <person name="Gautier V."/>
            <person name="Ament-Velasquez S.L."/>
            <person name="Kruys A."/>
            <person name="Hutchinson M.I."/>
            <person name="Powell A.J."/>
            <person name="Barry K."/>
            <person name="Miller A.N."/>
            <person name="Grigoriev I.V."/>
            <person name="Debuchy R."/>
            <person name="Gladieux P."/>
            <person name="Thoren M.H."/>
            <person name="Johannesson H."/>
        </authorList>
    </citation>
    <scope>NUCLEOTIDE SEQUENCE</scope>
    <source>
        <strain evidence="8">PSN243</strain>
    </source>
</reference>
<dbReference type="GO" id="GO:0006351">
    <property type="term" value="P:DNA-templated transcription"/>
    <property type="evidence" value="ECO:0007669"/>
    <property type="project" value="InterPro"/>
</dbReference>
<evidence type="ECO:0000256" key="3">
    <source>
        <dbReference type="ARBA" id="ARBA00023015"/>
    </source>
</evidence>
<dbReference type="InterPro" id="IPR001138">
    <property type="entry name" value="Zn2Cys6_DnaBD"/>
</dbReference>
<evidence type="ECO:0000256" key="2">
    <source>
        <dbReference type="ARBA" id="ARBA00022723"/>
    </source>
</evidence>
<comment type="caution">
    <text evidence="8">The sequence shown here is derived from an EMBL/GenBank/DDBJ whole genome shotgun (WGS) entry which is preliminary data.</text>
</comment>
<gene>
    <name evidence="8" type="ORF">QBC34DRAFT_491979</name>
</gene>
<feature type="region of interest" description="Disordered" evidence="6">
    <location>
        <begin position="720"/>
        <end position="741"/>
    </location>
</feature>
<evidence type="ECO:0000313" key="8">
    <source>
        <dbReference type="EMBL" id="KAK4452921.1"/>
    </source>
</evidence>
<feature type="compositionally biased region" description="Polar residues" evidence="6">
    <location>
        <begin position="622"/>
        <end position="641"/>
    </location>
</feature>
<evidence type="ECO:0000313" key="9">
    <source>
        <dbReference type="Proteomes" id="UP001321760"/>
    </source>
</evidence>
<evidence type="ECO:0000256" key="6">
    <source>
        <dbReference type="SAM" id="MobiDB-lite"/>
    </source>
</evidence>
<feature type="region of interest" description="Disordered" evidence="6">
    <location>
        <begin position="87"/>
        <end position="145"/>
    </location>
</feature>
<proteinExistence type="predicted"/>
<name>A0AAV9GWY3_9PEZI</name>
<feature type="compositionally biased region" description="Low complexity" evidence="6">
    <location>
        <begin position="19"/>
        <end position="28"/>
    </location>
</feature>
<dbReference type="InterPro" id="IPR007219">
    <property type="entry name" value="XnlR_reg_dom"/>
</dbReference>
<keyword evidence="5" id="KW-0539">Nucleus</keyword>
<evidence type="ECO:0000256" key="5">
    <source>
        <dbReference type="ARBA" id="ARBA00023242"/>
    </source>
</evidence>
<dbReference type="GO" id="GO:0008270">
    <property type="term" value="F:zinc ion binding"/>
    <property type="evidence" value="ECO:0007669"/>
    <property type="project" value="InterPro"/>
</dbReference>
<dbReference type="EMBL" id="MU865922">
    <property type="protein sequence ID" value="KAK4452921.1"/>
    <property type="molecule type" value="Genomic_DNA"/>
</dbReference>
<dbReference type="GO" id="GO:0005634">
    <property type="term" value="C:nucleus"/>
    <property type="evidence" value="ECO:0007669"/>
    <property type="project" value="UniProtKB-SubCell"/>
</dbReference>
<dbReference type="SUPFAM" id="SSF57701">
    <property type="entry name" value="Zn2/Cys6 DNA-binding domain"/>
    <property type="match status" value="1"/>
</dbReference>
<dbReference type="CDD" id="cd00067">
    <property type="entry name" value="GAL4"/>
    <property type="match status" value="1"/>
</dbReference>
<reference evidence="8" key="1">
    <citation type="journal article" date="2023" name="Mol. Phylogenet. Evol.">
        <title>Genome-scale phylogeny and comparative genomics of the fungal order Sordariales.</title>
        <authorList>
            <person name="Hensen N."/>
            <person name="Bonometti L."/>
            <person name="Westerberg I."/>
            <person name="Brannstrom I.O."/>
            <person name="Guillou S."/>
            <person name="Cros-Aarteil S."/>
            <person name="Calhoun S."/>
            <person name="Haridas S."/>
            <person name="Kuo A."/>
            <person name="Mondo S."/>
            <person name="Pangilinan J."/>
            <person name="Riley R."/>
            <person name="LaButti K."/>
            <person name="Andreopoulos B."/>
            <person name="Lipzen A."/>
            <person name="Chen C."/>
            <person name="Yan M."/>
            <person name="Daum C."/>
            <person name="Ng V."/>
            <person name="Clum A."/>
            <person name="Steindorff A."/>
            <person name="Ohm R.A."/>
            <person name="Martin F."/>
            <person name="Silar P."/>
            <person name="Natvig D.O."/>
            <person name="Lalanne C."/>
            <person name="Gautier V."/>
            <person name="Ament-Velasquez S.L."/>
            <person name="Kruys A."/>
            <person name="Hutchinson M.I."/>
            <person name="Powell A.J."/>
            <person name="Barry K."/>
            <person name="Miller A.N."/>
            <person name="Grigoriev I.V."/>
            <person name="Debuchy R."/>
            <person name="Gladieux P."/>
            <person name="Hiltunen Thoren M."/>
            <person name="Johannesson H."/>
        </authorList>
    </citation>
    <scope>NUCLEOTIDE SEQUENCE</scope>
    <source>
        <strain evidence="8">PSN243</strain>
    </source>
</reference>
<dbReference type="PROSITE" id="PS50048">
    <property type="entry name" value="ZN2_CY6_FUNGAL_2"/>
    <property type="match status" value="1"/>
</dbReference>
<feature type="region of interest" description="Disordered" evidence="6">
    <location>
        <begin position="598"/>
        <end position="685"/>
    </location>
</feature>
<feature type="compositionally biased region" description="Basic and acidic residues" evidence="6">
    <location>
        <begin position="90"/>
        <end position="120"/>
    </location>
</feature>
<keyword evidence="2" id="KW-0479">Metal-binding</keyword>
<feature type="compositionally biased region" description="Pro residues" evidence="6">
    <location>
        <begin position="728"/>
        <end position="741"/>
    </location>
</feature>
<dbReference type="PANTHER" id="PTHR47338">
    <property type="entry name" value="ZN(II)2CYS6 TRANSCRIPTION FACTOR (EUROFUNG)-RELATED"/>
    <property type="match status" value="1"/>
</dbReference>